<evidence type="ECO:0000313" key="3">
    <source>
        <dbReference type="EMBL" id="GAA0753052.1"/>
    </source>
</evidence>
<keyword evidence="4" id="KW-1185">Reference proteome</keyword>
<feature type="transmembrane region" description="Helical" evidence="1">
    <location>
        <begin position="204"/>
        <end position="223"/>
    </location>
</feature>
<dbReference type="EMBL" id="BAAAEW010000016">
    <property type="protein sequence ID" value="GAA0753052.1"/>
    <property type="molecule type" value="Genomic_DNA"/>
</dbReference>
<keyword evidence="1" id="KW-0472">Membrane</keyword>
<dbReference type="Proteomes" id="UP001500279">
    <property type="component" value="Unassembled WGS sequence"/>
</dbReference>
<gene>
    <name evidence="3" type="ORF">GCM10009107_27650</name>
</gene>
<accession>A0ABN1K2M0</accession>
<evidence type="ECO:0000256" key="1">
    <source>
        <dbReference type="SAM" id="Phobius"/>
    </source>
</evidence>
<evidence type="ECO:0000313" key="4">
    <source>
        <dbReference type="Proteomes" id="UP001500279"/>
    </source>
</evidence>
<proteinExistence type="predicted"/>
<reference evidence="3 4" key="1">
    <citation type="journal article" date="2019" name="Int. J. Syst. Evol. Microbiol.">
        <title>The Global Catalogue of Microorganisms (GCM) 10K type strain sequencing project: providing services to taxonomists for standard genome sequencing and annotation.</title>
        <authorList>
            <consortium name="The Broad Institute Genomics Platform"/>
            <consortium name="The Broad Institute Genome Sequencing Center for Infectious Disease"/>
            <person name="Wu L."/>
            <person name="Ma J."/>
        </authorList>
    </citation>
    <scope>NUCLEOTIDE SEQUENCE [LARGE SCALE GENOMIC DNA]</scope>
    <source>
        <strain evidence="3 4">JCM 15503</strain>
    </source>
</reference>
<dbReference type="RefSeq" id="WP_141291268.1">
    <property type="nucleotide sequence ID" value="NZ_BAAAEW010000016.1"/>
</dbReference>
<organism evidence="3 4">
    <name type="scientific">Ideonella azotifigens</name>
    <dbReference type="NCBI Taxonomy" id="513160"/>
    <lineage>
        <taxon>Bacteria</taxon>
        <taxon>Pseudomonadati</taxon>
        <taxon>Pseudomonadota</taxon>
        <taxon>Betaproteobacteria</taxon>
        <taxon>Burkholderiales</taxon>
        <taxon>Sphaerotilaceae</taxon>
        <taxon>Ideonella</taxon>
    </lineage>
</organism>
<keyword evidence="1" id="KW-0812">Transmembrane</keyword>
<dbReference type="PROSITE" id="PS51257">
    <property type="entry name" value="PROKAR_LIPOPROTEIN"/>
    <property type="match status" value="1"/>
</dbReference>
<keyword evidence="1" id="KW-1133">Transmembrane helix</keyword>
<comment type="caution">
    <text evidence="3">The sequence shown here is derived from an EMBL/GenBank/DDBJ whole genome shotgun (WGS) entry which is preliminary data.</text>
</comment>
<feature type="signal peptide" evidence="2">
    <location>
        <begin position="1"/>
        <end position="24"/>
    </location>
</feature>
<name>A0ABN1K2M0_9BURK</name>
<feature type="chain" id="PRO_5045154134" description="5-formyltetrahydrofolate cyclo-ligase" evidence="2">
    <location>
        <begin position="25"/>
        <end position="229"/>
    </location>
</feature>
<keyword evidence="2" id="KW-0732">Signal</keyword>
<sequence length="229" mass="24268">MFLTRRRLTLGAAACLGTGLSALAGCAGDPPKPAATPAPPPDSGTSVVRYTETISSLLISQDRKNIVVIGSGYHYIFDAPPGLLALLASPLHARSKGNLSSFRVDAKGKIRGHYTLQIDNLITPSEQDAARSMGFIRGADPANPEAHVLRGELVGQRYLQSTLVSARATEKLNQRYVIEVTAEQSTGDRVAGALSTPVTVATDGVLLLYTIVLSPIVVPLVVLTREKKN</sequence>
<protein>
    <recommendedName>
        <fullName evidence="5">5-formyltetrahydrofolate cyclo-ligase</fullName>
    </recommendedName>
</protein>
<evidence type="ECO:0008006" key="5">
    <source>
        <dbReference type="Google" id="ProtNLM"/>
    </source>
</evidence>
<evidence type="ECO:0000256" key="2">
    <source>
        <dbReference type="SAM" id="SignalP"/>
    </source>
</evidence>